<comment type="caution">
    <text evidence="1">The sequence shown here is derived from an EMBL/GenBank/DDBJ whole genome shotgun (WGS) entry which is preliminary data.</text>
</comment>
<reference evidence="1" key="1">
    <citation type="submission" date="2022-08" db="EMBL/GenBank/DDBJ databases">
        <authorList>
            <person name="Gutierrez-Valencia J."/>
        </authorList>
    </citation>
    <scope>NUCLEOTIDE SEQUENCE</scope>
</reference>
<dbReference type="AlphaFoldDB" id="A0AAV0KFG7"/>
<accession>A0AAV0KFG7</accession>
<evidence type="ECO:0000313" key="2">
    <source>
        <dbReference type="Proteomes" id="UP001154282"/>
    </source>
</evidence>
<proteinExistence type="predicted"/>
<keyword evidence="2" id="KW-1185">Reference proteome</keyword>
<dbReference type="EMBL" id="CAMGYJ010000005">
    <property type="protein sequence ID" value="CAI0421089.1"/>
    <property type="molecule type" value="Genomic_DNA"/>
</dbReference>
<gene>
    <name evidence="1" type="ORF">LITE_LOCUS18622</name>
</gene>
<protein>
    <submittedName>
        <fullName evidence="1">Uncharacterized protein</fullName>
    </submittedName>
</protein>
<sequence length="43" mass="5044">MVVAWGLSHAIWESILSQLLNFEELFWGYKRLGMRDTVKCNSN</sequence>
<name>A0AAV0KFG7_9ROSI</name>
<dbReference type="Proteomes" id="UP001154282">
    <property type="component" value="Unassembled WGS sequence"/>
</dbReference>
<evidence type="ECO:0000313" key="1">
    <source>
        <dbReference type="EMBL" id="CAI0421089.1"/>
    </source>
</evidence>
<organism evidence="1 2">
    <name type="scientific">Linum tenue</name>
    <dbReference type="NCBI Taxonomy" id="586396"/>
    <lineage>
        <taxon>Eukaryota</taxon>
        <taxon>Viridiplantae</taxon>
        <taxon>Streptophyta</taxon>
        <taxon>Embryophyta</taxon>
        <taxon>Tracheophyta</taxon>
        <taxon>Spermatophyta</taxon>
        <taxon>Magnoliopsida</taxon>
        <taxon>eudicotyledons</taxon>
        <taxon>Gunneridae</taxon>
        <taxon>Pentapetalae</taxon>
        <taxon>rosids</taxon>
        <taxon>fabids</taxon>
        <taxon>Malpighiales</taxon>
        <taxon>Linaceae</taxon>
        <taxon>Linum</taxon>
    </lineage>
</organism>